<dbReference type="Pfam" id="PF00254">
    <property type="entry name" value="FKBP_C"/>
    <property type="match status" value="1"/>
</dbReference>
<keyword evidence="5 6" id="KW-0413">Isomerase</keyword>
<feature type="domain" description="PPIase FKBP-type" evidence="8">
    <location>
        <begin position="264"/>
        <end position="350"/>
    </location>
</feature>
<dbReference type="InterPro" id="IPR046357">
    <property type="entry name" value="PPIase_dom_sf"/>
</dbReference>
<dbReference type="STRING" id="486041.B0D8D0"/>
<dbReference type="InterPro" id="IPR041232">
    <property type="entry name" value="NPL"/>
</dbReference>
<protein>
    <recommendedName>
        <fullName evidence="3 6">peptidylprolyl isomerase</fullName>
        <ecNumber evidence="3 6">5.2.1.8</ecNumber>
    </recommendedName>
</protein>
<dbReference type="Gene3D" id="3.10.50.40">
    <property type="match status" value="1"/>
</dbReference>
<dbReference type="HOGENOM" id="CLU_022297_3_0_1"/>
<evidence type="ECO:0000259" key="8">
    <source>
        <dbReference type="PROSITE" id="PS50059"/>
    </source>
</evidence>
<feature type="compositionally biased region" description="Basic and acidic residues" evidence="7">
    <location>
        <begin position="160"/>
        <end position="195"/>
    </location>
</feature>
<dbReference type="GeneID" id="6076142"/>
<evidence type="ECO:0000313" key="10">
    <source>
        <dbReference type="Proteomes" id="UP000001194"/>
    </source>
</evidence>
<dbReference type="AlphaFoldDB" id="B0D8D0"/>
<dbReference type="InParanoid" id="B0D8D0"/>
<dbReference type="OrthoDB" id="77911at2759"/>
<dbReference type="Proteomes" id="UP000001194">
    <property type="component" value="Unassembled WGS sequence"/>
</dbReference>
<dbReference type="Gene3D" id="2.60.120.340">
    <property type="entry name" value="Nucleoplasmin core domain"/>
    <property type="match status" value="1"/>
</dbReference>
<dbReference type="PROSITE" id="PS50059">
    <property type="entry name" value="FKBP_PPIASE"/>
    <property type="match status" value="1"/>
</dbReference>
<dbReference type="PIRSF" id="PIRSF001473">
    <property type="entry name" value="FK506-bp_FPR3"/>
    <property type="match status" value="1"/>
</dbReference>
<accession>B0D8D0</accession>
<dbReference type="GO" id="GO:0003755">
    <property type="term" value="F:peptidyl-prolyl cis-trans isomerase activity"/>
    <property type="evidence" value="ECO:0007669"/>
    <property type="project" value="UniProtKB-KW"/>
</dbReference>
<dbReference type="PANTHER" id="PTHR43811:SF19">
    <property type="entry name" value="39 KDA FK506-BINDING NUCLEAR PROTEIN"/>
    <property type="match status" value="1"/>
</dbReference>
<dbReference type="Pfam" id="PF17800">
    <property type="entry name" value="NPL"/>
    <property type="match status" value="1"/>
</dbReference>
<dbReference type="InterPro" id="IPR023566">
    <property type="entry name" value="PPIase_Fpr3/Fpr4-like"/>
</dbReference>
<evidence type="ECO:0000256" key="3">
    <source>
        <dbReference type="ARBA" id="ARBA00013194"/>
    </source>
</evidence>
<dbReference type="SUPFAM" id="SSF54534">
    <property type="entry name" value="FKBP-like"/>
    <property type="match status" value="1"/>
</dbReference>
<evidence type="ECO:0000256" key="7">
    <source>
        <dbReference type="SAM" id="MobiDB-lite"/>
    </source>
</evidence>
<dbReference type="GO" id="GO:0005730">
    <property type="term" value="C:nucleolus"/>
    <property type="evidence" value="ECO:0007669"/>
    <property type="project" value="TreeGrafter"/>
</dbReference>
<keyword evidence="4 6" id="KW-0697">Rotamase</keyword>
<name>B0D8D0_LACBS</name>
<dbReference type="KEGG" id="lbc:LACBIDRAFT_173603"/>
<evidence type="ECO:0000256" key="6">
    <source>
        <dbReference type="PROSITE-ProRule" id="PRU00277"/>
    </source>
</evidence>
<dbReference type="EC" id="5.2.1.8" evidence="3 6"/>
<proteinExistence type="inferred from homology"/>
<comment type="catalytic activity">
    <reaction evidence="1 6">
        <text>[protein]-peptidylproline (omega=180) = [protein]-peptidylproline (omega=0)</text>
        <dbReference type="Rhea" id="RHEA:16237"/>
        <dbReference type="Rhea" id="RHEA-COMP:10747"/>
        <dbReference type="Rhea" id="RHEA-COMP:10748"/>
        <dbReference type="ChEBI" id="CHEBI:83833"/>
        <dbReference type="ChEBI" id="CHEBI:83834"/>
        <dbReference type="EC" id="5.2.1.8"/>
    </reaction>
</comment>
<evidence type="ECO:0000256" key="4">
    <source>
        <dbReference type="ARBA" id="ARBA00023110"/>
    </source>
</evidence>
<dbReference type="RefSeq" id="XP_001880128.1">
    <property type="nucleotide sequence ID" value="XM_001880093.1"/>
</dbReference>
<dbReference type="FunCoup" id="B0D8D0">
    <property type="interactions" value="34"/>
</dbReference>
<feature type="compositionally biased region" description="Basic and acidic residues" evidence="7">
    <location>
        <begin position="215"/>
        <end position="254"/>
    </location>
</feature>
<keyword evidence="10" id="KW-1185">Reference proteome</keyword>
<dbReference type="PANTHER" id="PTHR43811">
    <property type="entry name" value="FKBP-TYPE PEPTIDYL-PROLYL CIS-TRANS ISOMERASE FKPA"/>
    <property type="match status" value="1"/>
</dbReference>
<dbReference type="FunFam" id="3.10.50.40:FF:000006">
    <property type="entry name" value="Peptidyl-prolyl cis-trans isomerase"/>
    <property type="match status" value="1"/>
</dbReference>
<feature type="region of interest" description="Disordered" evidence="7">
    <location>
        <begin position="141"/>
        <end position="261"/>
    </location>
</feature>
<evidence type="ECO:0000256" key="1">
    <source>
        <dbReference type="ARBA" id="ARBA00000971"/>
    </source>
</evidence>
<dbReference type="InterPro" id="IPR001179">
    <property type="entry name" value="PPIase_FKBP_dom"/>
</dbReference>
<organism evidence="10">
    <name type="scientific">Laccaria bicolor (strain S238N-H82 / ATCC MYA-4686)</name>
    <name type="common">Bicoloured deceiver</name>
    <name type="synonym">Laccaria laccata var. bicolor</name>
    <dbReference type="NCBI Taxonomy" id="486041"/>
    <lineage>
        <taxon>Eukaryota</taxon>
        <taxon>Fungi</taxon>
        <taxon>Dikarya</taxon>
        <taxon>Basidiomycota</taxon>
        <taxon>Agaricomycotina</taxon>
        <taxon>Agaricomycetes</taxon>
        <taxon>Agaricomycetidae</taxon>
        <taxon>Agaricales</taxon>
        <taxon>Agaricineae</taxon>
        <taxon>Hydnangiaceae</taxon>
        <taxon>Laccaria</taxon>
    </lineage>
</organism>
<evidence type="ECO:0000313" key="9">
    <source>
        <dbReference type="EMBL" id="EDR08815.1"/>
    </source>
</evidence>
<dbReference type="GO" id="GO:0000785">
    <property type="term" value="C:chromatin"/>
    <property type="evidence" value="ECO:0007669"/>
    <property type="project" value="TreeGrafter"/>
</dbReference>
<sequence>MSIAIGLWSLALQPGKPEPVIPQADVQITNVALGEELKDTTGRTVIKFSFESPIQMDDEDEDEEEPTPVISTTVLCSLTAGKIEQATTNIILEKEEEYLFEAVGKNTVYLTGNYIDQPLNQPPFDDDSDEDLDDEDAYDLREVSSDVEMNPEDVDGLESDASRFEEVKEEEATKPQKRPRESDAADGEAPKLSKAEKKKNKKQKAEGGAAVPTGEETKDKKEEKKEEKEKKEKKVADEPKAKELPGGIKIKDSKVGTGPQAKKGNTVLMRYIGKLQNGKVFDKNVKGKPFTFHLGQGEVIKGWDEGIVGMQVGGERVLTIPPAMAYGKKASGAIPANSTLTFEVKLMEIK</sequence>
<feature type="compositionally biased region" description="Acidic residues" evidence="7">
    <location>
        <begin position="149"/>
        <end position="158"/>
    </location>
</feature>
<gene>
    <name evidence="9" type="ORF">LACBIDRAFT_173603</name>
</gene>
<evidence type="ECO:0000256" key="5">
    <source>
        <dbReference type="ARBA" id="ARBA00023235"/>
    </source>
</evidence>
<comment type="similarity">
    <text evidence="2">Belongs to the FKBP-type PPIase family. FKBP3/4 subfamily.</text>
</comment>
<reference evidence="9 10" key="1">
    <citation type="journal article" date="2008" name="Nature">
        <title>The genome of Laccaria bicolor provides insights into mycorrhizal symbiosis.</title>
        <authorList>
            <person name="Martin F."/>
            <person name="Aerts A."/>
            <person name="Ahren D."/>
            <person name="Brun A."/>
            <person name="Danchin E.G.J."/>
            <person name="Duchaussoy F."/>
            <person name="Gibon J."/>
            <person name="Kohler A."/>
            <person name="Lindquist E."/>
            <person name="Pereda V."/>
            <person name="Salamov A."/>
            <person name="Shapiro H.J."/>
            <person name="Wuyts J."/>
            <person name="Blaudez D."/>
            <person name="Buee M."/>
            <person name="Brokstein P."/>
            <person name="Canbaeck B."/>
            <person name="Cohen D."/>
            <person name="Courty P.E."/>
            <person name="Coutinho P.M."/>
            <person name="Delaruelle C."/>
            <person name="Detter J.C."/>
            <person name="Deveau A."/>
            <person name="DiFazio S."/>
            <person name="Duplessis S."/>
            <person name="Fraissinet-Tachet L."/>
            <person name="Lucic E."/>
            <person name="Frey-Klett P."/>
            <person name="Fourrey C."/>
            <person name="Feussner I."/>
            <person name="Gay G."/>
            <person name="Grimwood J."/>
            <person name="Hoegger P.J."/>
            <person name="Jain P."/>
            <person name="Kilaru S."/>
            <person name="Labbe J."/>
            <person name="Lin Y.C."/>
            <person name="Legue V."/>
            <person name="Le Tacon F."/>
            <person name="Marmeisse R."/>
            <person name="Melayah D."/>
            <person name="Montanini B."/>
            <person name="Muratet M."/>
            <person name="Nehls U."/>
            <person name="Niculita-Hirzel H."/>
            <person name="Oudot-Le Secq M.P."/>
            <person name="Peter M."/>
            <person name="Quesneville H."/>
            <person name="Rajashekar B."/>
            <person name="Reich M."/>
            <person name="Rouhier N."/>
            <person name="Schmutz J."/>
            <person name="Yin T."/>
            <person name="Chalot M."/>
            <person name="Henrissat B."/>
            <person name="Kuees U."/>
            <person name="Lucas S."/>
            <person name="Van de Peer Y."/>
            <person name="Podila G.K."/>
            <person name="Polle A."/>
            <person name="Pukkila P.J."/>
            <person name="Richardson P.M."/>
            <person name="Rouze P."/>
            <person name="Sanders I.R."/>
            <person name="Stajich J.E."/>
            <person name="Tunlid A."/>
            <person name="Tuskan G."/>
            <person name="Grigoriev I.V."/>
        </authorList>
    </citation>
    <scope>NUCLEOTIDE SEQUENCE [LARGE SCALE GENOMIC DNA]</scope>
    <source>
        <strain evidence="10">S238N-H82 / ATCC MYA-4686</strain>
    </source>
</reference>
<dbReference type="EMBL" id="DS547100">
    <property type="protein sequence ID" value="EDR08815.1"/>
    <property type="molecule type" value="Genomic_DNA"/>
</dbReference>
<evidence type="ECO:0000256" key="2">
    <source>
        <dbReference type="ARBA" id="ARBA00007838"/>
    </source>
</evidence>